<gene>
    <name evidence="3" type="ORF">KYI95_11980</name>
</gene>
<name>A0ABS6VFP0_9GAMM</name>
<evidence type="ECO:0000259" key="2">
    <source>
        <dbReference type="Pfam" id="PF12804"/>
    </source>
</evidence>
<evidence type="ECO:0000256" key="1">
    <source>
        <dbReference type="ARBA" id="ARBA00022842"/>
    </source>
</evidence>
<protein>
    <submittedName>
        <fullName evidence="3">Nucleotidyltransferase family protein</fullName>
    </submittedName>
</protein>
<dbReference type="CDD" id="cd04182">
    <property type="entry name" value="GT_2_like_f"/>
    <property type="match status" value="1"/>
</dbReference>
<dbReference type="RefSeq" id="WP_218995518.1">
    <property type="nucleotide sequence ID" value="NZ_JAHVXU010000006.1"/>
</dbReference>
<comment type="caution">
    <text evidence="3">The sequence shown here is derived from an EMBL/GenBank/DDBJ whole genome shotgun (WGS) entry which is preliminary data.</text>
</comment>
<dbReference type="Proteomes" id="UP001197236">
    <property type="component" value="Unassembled WGS sequence"/>
</dbReference>
<evidence type="ECO:0000313" key="4">
    <source>
        <dbReference type="Proteomes" id="UP001197236"/>
    </source>
</evidence>
<sequence>MHGDVGRSAGVKTAIVLTAAGMSRRFRQGNGHHKLLAVLKGKPVLQHTLEQAKASGMDVIVVTRPEDKAIHALLHDVRPVFCVSGGLGESIAAGVSACLDYDAVIIALGDMPFLTAESYQAVNQALHFYPLARPQVEGQPGHPVGFQRSFFPALQQLTGDVGAQSVLKHQQIRYVPLSDRGCLDDIDYPDDLRHVRSHL</sequence>
<keyword evidence="4" id="KW-1185">Reference proteome</keyword>
<proteinExistence type="predicted"/>
<dbReference type="PANTHER" id="PTHR43777">
    <property type="entry name" value="MOLYBDENUM COFACTOR CYTIDYLYLTRANSFERASE"/>
    <property type="match status" value="1"/>
</dbReference>
<evidence type="ECO:0000313" key="3">
    <source>
        <dbReference type="EMBL" id="MBW1257901.1"/>
    </source>
</evidence>
<organism evidence="3 4">
    <name type="scientific">Pantoea allii</name>
    <dbReference type="NCBI Taxonomy" id="574096"/>
    <lineage>
        <taxon>Bacteria</taxon>
        <taxon>Pseudomonadati</taxon>
        <taxon>Pseudomonadota</taxon>
        <taxon>Gammaproteobacteria</taxon>
        <taxon>Enterobacterales</taxon>
        <taxon>Erwiniaceae</taxon>
        <taxon>Pantoea</taxon>
    </lineage>
</organism>
<dbReference type="InterPro" id="IPR025877">
    <property type="entry name" value="MobA-like_NTP_Trfase"/>
</dbReference>
<accession>A0ABS6VFP0</accession>
<dbReference type="Pfam" id="PF12804">
    <property type="entry name" value="NTP_transf_3"/>
    <property type="match status" value="1"/>
</dbReference>
<dbReference type="PANTHER" id="PTHR43777:SF1">
    <property type="entry name" value="MOLYBDENUM COFACTOR CYTIDYLYLTRANSFERASE"/>
    <property type="match status" value="1"/>
</dbReference>
<reference evidence="3 4" key="1">
    <citation type="submission" date="2021-07" db="EMBL/GenBank/DDBJ databases">
        <title>A novel phosphonate cluster across the Pantoea species complex is important for pathogenicity in onion.</title>
        <authorList>
            <person name="Zhao M."/>
            <person name="Stice S."/>
            <person name="Shin G.Y."/>
            <person name="Coutinho T."/>
            <person name="Gitaitis R."/>
            <person name="Kvitko B."/>
            <person name="Dutta B."/>
        </authorList>
    </citation>
    <scope>NUCLEOTIDE SEQUENCE [LARGE SCALE GENOMIC DNA]</scope>
    <source>
        <strain evidence="3 4">BD 382</strain>
    </source>
</reference>
<feature type="domain" description="MobA-like NTP transferase" evidence="2">
    <location>
        <begin position="16"/>
        <end position="170"/>
    </location>
</feature>
<keyword evidence="1" id="KW-0460">Magnesium</keyword>
<dbReference type="EMBL" id="JAHVXZ010000005">
    <property type="protein sequence ID" value="MBW1257901.1"/>
    <property type="molecule type" value="Genomic_DNA"/>
</dbReference>